<dbReference type="InterPro" id="IPR005545">
    <property type="entry name" value="YCII"/>
</dbReference>
<comment type="similarity">
    <text evidence="1">Belongs to the YciI family.</text>
</comment>
<comment type="caution">
    <text evidence="4">The sequence shown here is derived from an EMBL/GenBank/DDBJ whole genome shotgun (WGS) entry which is preliminary data.</text>
</comment>
<evidence type="ECO:0000256" key="2">
    <source>
        <dbReference type="SAM" id="MobiDB-lite"/>
    </source>
</evidence>
<evidence type="ECO:0000313" key="5">
    <source>
        <dbReference type="Proteomes" id="UP000270471"/>
    </source>
</evidence>
<name>A0A3M0HZI8_9ACTN</name>
<feature type="region of interest" description="Disordered" evidence="2">
    <location>
        <begin position="104"/>
        <end position="201"/>
    </location>
</feature>
<dbReference type="PANTHER" id="PTHR33606">
    <property type="entry name" value="PROTEIN YCII"/>
    <property type="match status" value="1"/>
</dbReference>
<feature type="domain" description="YCII-related" evidence="3">
    <location>
        <begin position="1"/>
        <end position="86"/>
    </location>
</feature>
<reference evidence="4 5" key="1">
    <citation type="submission" date="2017-11" db="EMBL/GenBank/DDBJ databases">
        <title>Draft genome of actinobacteria isolated from guarana (Paullinia cupana (Mart.) Ducke.</title>
        <authorList>
            <person name="Siqueira K.A."/>
            <person name="Liotti R.G."/>
            <person name="Mendes T.A.O."/>
            <person name="Soares M.A."/>
        </authorList>
    </citation>
    <scope>NUCLEOTIDE SEQUENCE [LARGE SCALE GENOMIC DNA]</scope>
    <source>
        <strain evidence="4 5">193</strain>
    </source>
</reference>
<evidence type="ECO:0000256" key="1">
    <source>
        <dbReference type="ARBA" id="ARBA00007689"/>
    </source>
</evidence>
<dbReference type="OrthoDB" id="460439at2"/>
<gene>
    <name evidence="4" type="ORF">CTZ28_43060</name>
</gene>
<keyword evidence="5" id="KW-1185">Reference proteome</keyword>
<dbReference type="InterPro" id="IPR051807">
    <property type="entry name" value="Sec-metab_biosynth-assoc"/>
</dbReference>
<accession>A0A3M0HZI8</accession>
<proteinExistence type="inferred from homology"/>
<protein>
    <recommendedName>
        <fullName evidence="3">YCII-related domain-containing protein</fullName>
    </recommendedName>
</protein>
<sequence>MEFFRHHRDRSGSTAFRTELVAEHRSRPPMDRYADELIARGPTFAADGGTPTPTGSVHIVDLPDPAAARAFAFGEPNYQAGVHRDVLLRRRRNLLRGAPRHLAAAPCRPGQATRAVGRTPRMRVRPAGEARARARTAHGGTGADRPQGRRPTGRRSTARRPVGDRPVGGQHVGTGPAEPGPSATAPSGTSPAQTGPSETAR</sequence>
<dbReference type="InterPro" id="IPR011008">
    <property type="entry name" value="Dimeric_a/b-barrel"/>
</dbReference>
<dbReference type="PANTHER" id="PTHR33606:SF3">
    <property type="entry name" value="PROTEIN YCII"/>
    <property type="match status" value="1"/>
</dbReference>
<dbReference type="Proteomes" id="UP000270471">
    <property type="component" value="Unassembled WGS sequence"/>
</dbReference>
<dbReference type="Gene3D" id="3.30.70.1060">
    <property type="entry name" value="Dimeric alpha+beta barrel"/>
    <property type="match status" value="1"/>
</dbReference>
<dbReference type="EMBL" id="PENI01000051">
    <property type="protein sequence ID" value="RMB79863.1"/>
    <property type="molecule type" value="Genomic_DNA"/>
</dbReference>
<dbReference type="AlphaFoldDB" id="A0A3M0HZI8"/>
<evidence type="ECO:0000313" key="4">
    <source>
        <dbReference type="EMBL" id="RMB79863.1"/>
    </source>
</evidence>
<feature type="compositionally biased region" description="Polar residues" evidence="2">
    <location>
        <begin position="184"/>
        <end position="201"/>
    </location>
</feature>
<evidence type="ECO:0000259" key="3">
    <source>
        <dbReference type="Pfam" id="PF03795"/>
    </source>
</evidence>
<dbReference type="RefSeq" id="WP_121895264.1">
    <property type="nucleotide sequence ID" value="NZ_PENI01000051.1"/>
</dbReference>
<dbReference type="SUPFAM" id="SSF54909">
    <property type="entry name" value="Dimeric alpha+beta barrel"/>
    <property type="match status" value="1"/>
</dbReference>
<dbReference type="Pfam" id="PF03795">
    <property type="entry name" value="YCII"/>
    <property type="match status" value="1"/>
</dbReference>
<organism evidence="4 5">
    <name type="scientific">Streptomyces shenzhenensis</name>
    <dbReference type="NCBI Taxonomy" id="943815"/>
    <lineage>
        <taxon>Bacteria</taxon>
        <taxon>Bacillati</taxon>
        <taxon>Actinomycetota</taxon>
        <taxon>Actinomycetes</taxon>
        <taxon>Kitasatosporales</taxon>
        <taxon>Streptomycetaceae</taxon>
        <taxon>Streptomyces</taxon>
    </lineage>
</organism>